<keyword evidence="3" id="KW-1185">Reference proteome</keyword>
<evidence type="ECO:0000313" key="3">
    <source>
        <dbReference type="Proteomes" id="UP000604661"/>
    </source>
</evidence>
<comment type="caution">
    <text evidence="2">The sequence shown here is derived from an EMBL/GenBank/DDBJ whole genome shotgun (WGS) entry which is preliminary data.</text>
</comment>
<feature type="region of interest" description="Disordered" evidence="1">
    <location>
        <begin position="18"/>
        <end position="59"/>
    </location>
</feature>
<dbReference type="EMBL" id="JACJTE010000006">
    <property type="protein sequence ID" value="MBD2560717.1"/>
    <property type="molecule type" value="Genomic_DNA"/>
</dbReference>
<proteinExistence type="predicted"/>
<protein>
    <submittedName>
        <fullName evidence="2">Uncharacterized protein</fullName>
    </submittedName>
</protein>
<gene>
    <name evidence="2" type="ORF">H6G95_08830</name>
</gene>
<evidence type="ECO:0000313" key="2">
    <source>
        <dbReference type="EMBL" id="MBD2560717.1"/>
    </source>
</evidence>
<dbReference type="RefSeq" id="WP_190900997.1">
    <property type="nucleotide sequence ID" value="NZ_JACJTE010000006.1"/>
</dbReference>
<dbReference type="Proteomes" id="UP000604661">
    <property type="component" value="Unassembled WGS sequence"/>
</dbReference>
<name>A0ABR8ESZ6_NOSLI</name>
<accession>A0ABR8ESZ6</accession>
<sequence>MTAIGVWCLAPKTPFFRGHWTPDTTDTKAQNPYPVQTPADTTPDTAQTPSVFNVSARHQ</sequence>
<feature type="compositionally biased region" description="Low complexity" evidence="1">
    <location>
        <begin position="36"/>
        <end position="49"/>
    </location>
</feature>
<reference evidence="2 3" key="1">
    <citation type="journal article" date="2020" name="ISME J.">
        <title>Comparative genomics reveals insights into cyanobacterial evolution and habitat adaptation.</title>
        <authorList>
            <person name="Chen M.Y."/>
            <person name="Teng W.K."/>
            <person name="Zhao L."/>
            <person name="Hu C.X."/>
            <person name="Zhou Y.K."/>
            <person name="Han B.P."/>
            <person name="Song L.R."/>
            <person name="Shu W.S."/>
        </authorList>
    </citation>
    <scope>NUCLEOTIDE SEQUENCE [LARGE SCALE GENOMIC DNA]</scope>
    <source>
        <strain evidence="2 3">FACHB-391</strain>
    </source>
</reference>
<organism evidence="2 3">
    <name type="scientific">Nostoc linckia FACHB-391</name>
    <dbReference type="NCBI Taxonomy" id="2692906"/>
    <lineage>
        <taxon>Bacteria</taxon>
        <taxon>Bacillati</taxon>
        <taxon>Cyanobacteriota</taxon>
        <taxon>Cyanophyceae</taxon>
        <taxon>Nostocales</taxon>
        <taxon>Nostocaceae</taxon>
        <taxon>Nostoc</taxon>
    </lineage>
</organism>
<evidence type="ECO:0000256" key="1">
    <source>
        <dbReference type="SAM" id="MobiDB-lite"/>
    </source>
</evidence>
<feature type="compositionally biased region" description="Polar residues" evidence="1">
    <location>
        <begin position="22"/>
        <end position="34"/>
    </location>
</feature>